<evidence type="ECO:0000313" key="3">
    <source>
        <dbReference type="Proteomes" id="UP000307440"/>
    </source>
</evidence>
<dbReference type="AlphaFoldDB" id="A0A5C3KEQ8"/>
<sequence length="284" mass="32045">MPKVAKSGLQTKIGTLSLPSTAINDTNSRLWRSGRHLKTPVNDENVPPPRHESAIETKASSNTSKSNVVDLKLQNDQSLYAKAPLWVLPNSHGGSHTVTMQQAMHSTLQAREKQLQEFYLVRRLRFLQEQRVRRKAMERTMSLLDSLVDDFSDKVEAVREEYYTFKDCVMEAYNQLDDESDLLDVQSDAGSALHVVERKLFNVEEVDDDKTEYVMSDTAQSSGLNTTEDDVVSHVAQSGNFNLEKTPSSLDSDVTDSEYEEYRTAIPHITLEEYQAGGGWAQQQ</sequence>
<name>A0A5C3KEQ8_COPMA</name>
<protein>
    <submittedName>
        <fullName evidence="2">Uncharacterized protein</fullName>
    </submittedName>
</protein>
<evidence type="ECO:0000256" key="1">
    <source>
        <dbReference type="SAM" id="MobiDB-lite"/>
    </source>
</evidence>
<reference evidence="2 3" key="1">
    <citation type="journal article" date="2019" name="Nat. Ecol. Evol.">
        <title>Megaphylogeny resolves global patterns of mushroom evolution.</title>
        <authorList>
            <person name="Varga T."/>
            <person name="Krizsan K."/>
            <person name="Foldi C."/>
            <person name="Dima B."/>
            <person name="Sanchez-Garcia M."/>
            <person name="Sanchez-Ramirez S."/>
            <person name="Szollosi G.J."/>
            <person name="Szarkandi J.G."/>
            <person name="Papp V."/>
            <person name="Albert L."/>
            <person name="Andreopoulos W."/>
            <person name="Angelini C."/>
            <person name="Antonin V."/>
            <person name="Barry K.W."/>
            <person name="Bougher N.L."/>
            <person name="Buchanan P."/>
            <person name="Buyck B."/>
            <person name="Bense V."/>
            <person name="Catcheside P."/>
            <person name="Chovatia M."/>
            <person name="Cooper J."/>
            <person name="Damon W."/>
            <person name="Desjardin D."/>
            <person name="Finy P."/>
            <person name="Geml J."/>
            <person name="Haridas S."/>
            <person name="Hughes K."/>
            <person name="Justo A."/>
            <person name="Karasinski D."/>
            <person name="Kautmanova I."/>
            <person name="Kiss B."/>
            <person name="Kocsube S."/>
            <person name="Kotiranta H."/>
            <person name="LaButti K.M."/>
            <person name="Lechner B.E."/>
            <person name="Liimatainen K."/>
            <person name="Lipzen A."/>
            <person name="Lukacs Z."/>
            <person name="Mihaltcheva S."/>
            <person name="Morgado L.N."/>
            <person name="Niskanen T."/>
            <person name="Noordeloos M.E."/>
            <person name="Ohm R.A."/>
            <person name="Ortiz-Santana B."/>
            <person name="Ovrebo C."/>
            <person name="Racz N."/>
            <person name="Riley R."/>
            <person name="Savchenko A."/>
            <person name="Shiryaev A."/>
            <person name="Soop K."/>
            <person name="Spirin V."/>
            <person name="Szebenyi C."/>
            <person name="Tomsovsky M."/>
            <person name="Tulloss R.E."/>
            <person name="Uehling J."/>
            <person name="Grigoriev I.V."/>
            <person name="Vagvolgyi C."/>
            <person name="Papp T."/>
            <person name="Martin F.M."/>
            <person name="Miettinen O."/>
            <person name="Hibbett D.S."/>
            <person name="Nagy L.G."/>
        </authorList>
    </citation>
    <scope>NUCLEOTIDE SEQUENCE [LARGE SCALE GENOMIC DNA]</scope>
    <source>
        <strain evidence="2 3">CBS 121175</strain>
    </source>
</reference>
<dbReference type="Proteomes" id="UP000307440">
    <property type="component" value="Unassembled WGS sequence"/>
</dbReference>
<proteinExistence type="predicted"/>
<accession>A0A5C3KEQ8</accession>
<dbReference type="EMBL" id="ML210404">
    <property type="protein sequence ID" value="TFK18412.1"/>
    <property type="molecule type" value="Genomic_DNA"/>
</dbReference>
<gene>
    <name evidence="2" type="ORF">FA15DRAFT_709896</name>
</gene>
<feature type="region of interest" description="Disordered" evidence="1">
    <location>
        <begin position="35"/>
        <end position="63"/>
    </location>
</feature>
<evidence type="ECO:0000313" key="2">
    <source>
        <dbReference type="EMBL" id="TFK18412.1"/>
    </source>
</evidence>
<keyword evidence="3" id="KW-1185">Reference proteome</keyword>
<organism evidence="2 3">
    <name type="scientific">Coprinopsis marcescibilis</name>
    <name type="common">Agaric fungus</name>
    <name type="synonym">Psathyrella marcescibilis</name>
    <dbReference type="NCBI Taxonomy" id="230819"/>
    <lineage>
        <taxon>Eukaryota</taxon>
        <taxon>Fungi</taxon>
        <taxon>Dikarya</taxon>
        <taxon>Basidiomycota</taxon>
        <taxon>Agaricomycotina</taxon>
        <taxon>Agaricomycetes</taxon>
        <taxon>Agaricomycetidae</taxon>
        <taxon>Agaricales</taxon>
        <taxon>Agaricineae</taxon>
        <taxon>Psathyrellaceae</taxon>
        <taxon>Coprinopsis</taxon>
    </lineage>
</organism>